<dbReference type="GO" id="GO:0016491">
    <property type="term" value="F:oxidoreductase activity"/>
    <property type="evidence" value="ECO:0007669"/>
    <property type="project" value="UniProtKB-KW"/>
</dbReference>
<dbReference type="Ensembl" id="ENSXCOT00000025305.1">
    <property type="protein sequence ID" value="ENSXCOP00000025001.1"/>
    <property type="gene ID" value="ENSXCOG00000018661.1"/>
</dbReference>
<reference evidence="5" key="2">
    <citation type="submission" date="2025-09" db="UniProtKB">
        <authorList>
            <consortium name="Ensembl"/>
        </authorList>
    </citation>
    <scope>IDENTIFICATION</scope>
</reference>
<evidence type="ECO:0000256" key="3">
    <source>
        <dbReference type="ARBA" id="ARBA00046185"/>
    </source>
</evidence>
<keyword evidence="6" id="KW-1185">Reference proteome</keyword>
<dbReference type="PANTHER" id="PTHR13847:SF287">
    <property type="entry name" value="FAD-DEPENDENT OXIDOREDUCTASE DOMAIN-CONTAINING PROTEIN 1"/>
    <property type="match status" value="1"/>
</dbReference>
<name>A0A3B5MN70_9TELE</name>
<dbReference type="AlphaFoldDB" id="A0A3B5MN70"/>
<feature type="domain" description="FAD dependent oxidoreductase" evidence="4">
    <location>
        <begin position="77"/>
        <end position="228"/>
    </location>
</feature>
<dbReference type="SUPFAM" id="SSF51905">
    <property type="entry name" value="FAD/NAD(P)-binding domain"/>
    <property type="match status" value="1"/>
</dbReference>
<comment type="function">
    <text evidence="3">Required for the assembly of the mitochondrial membrane respiratory chain NADH dehydrogenase (Complex I). Involved in mid-late stages of complex I assembly.</text>
</comment>
<evidence type="ECO:0000256" key="1">
    <source>
        <dbReference type="ARBA" id="ARBA00023002"/>
    </source>
</evidence>
<organism evidence="5 6">
    <name type="scientific">Xiphophorus couchianus</name>
    <name type="common">Monterrey platyfish</name>
    <dbReference type="NCBI Taxonomy" id="32473"/>
    <lineage>
        <taxon>Eukaryota</taxon>
        <taxon>Metazoa</taxon>
        <taxon>Chordata</taxon>
        <taxon>Craniata</taxon>
        <taxon>Vertebrata</taxon>
        <taxon>Euteleostomi</taxon>
        <taxon>Actinopterygii</taxon>
        <taxon>Neopterygii</taxon>
        <taxon>Teleostei</taxon>
        <taxon>Neoteleostei</taxon>
        <taxon>Acanthomorphata</taxon>
        <taxon>Ovalentaria</taxon>
        <taxon>Atherinomorphae</taxon>
        <taxon>Cyprinodontiformes</taxon>
        <taxon>Poeciliidae</taxon>
        <taxon>Poeciliinae</taxon>
        <taxon>Xiphophorus</taxon>
    </lineage>
</organism>
<evidence type="ECO:0000313" key="5">
    <source>
        <dbReference type="Ensembl" id="ENSXCOP00000025001.1"/>
    </source>
</evidence>
<dbReference type="Gene3D" id="3.50.50.60">
    <property type="entry name" value="FAD/NAD(P)-binding domain"/>
    <property type="match status" value="1"/>
</dbReference>
<dbReference type="GeneTree" id="ENSGT00390000006114"/>
<dbReference type="PANTHER" id="PTHR13847">
    <property type="entry name" value="SARCOSINE DEHYDROGENASE-RELATED"/>
    <property type="match status" value="1"/>
</dbReference>
<reference evidence="5" key="1">
    <citation type="submission" date="2025-08" db="UniProtKB">
        <authorList>
            <consortium name="Ensembl"/>
        </authorList>
    </citation>
    <scope>IDENTIFICATION</scope>
</reference>
<dbReference type="Pfam" id="PF01266">
    <property type="entry name" value="DAO"/>
    <property type="match status" value="1"/>
</dbReference>
<dbReference type="GO" id="GO:0032981">
    <property type="term" value="P:mitochondrial respiratory chain complex I assembly"/>
    <property type="evidence" value="ECO:0007669"/>
    <property type="project" value="TreeGrafter"/>
</dbReference>
<sequence>FIHETLRNVYGSKILTYRSDSLGLWSWVLQVAVKFCTFCLDLGAQLAAAKKKAADSLPGSNWMPFEINPSLPPETADIVIVGGGVMGWSIAYWLKQKERFSKDMRVLVVERDPTTQSKRSPASTVLSAGGIRQQFSLLENIHLSLESADFMRNINEHLSVVNEDPVDLQFNQSGYLFLASEAVAHVMEQNYNTQRCAGAKVSLFSPQQVKEKFPWINTEGVALASYGTRTRFIASNLAICSALFRP</sequence>
<keyword evidence="1" id="KW-0560">Oxidoreductase</keyword>
<dbReference type="STRING" id="32473.ENSXCOP00000025001"/>
<dbReference type="InterPro" id="IPR006076">
    <property type="entry name" value="FAD-dep_OxRdtase"/>
</dbReference>
<proteinExistence type="predicted"/>
<evidence type="ECO:0000256" key="2">
    <source>
        <dbReference type="ARBA" id="ARBA00039785"/>
    </source>
</evidence>
<evidence type="ECO:0000259" key="4">
    <source>
        <dbReference type="Pfam" id="PF01266"/>
    </source>
</evidence>
<dbReference type="InterPro" id="IPR036188">
    <property type="entry name" value="FAD/NAD-bd_sf"/>
</dbReference>
<accession>A0A3B5MN70</accession>
<dbReference type="GO" id="GO:0005739">
    <property type="term" value="C:mitochondrion"/>
    <property type="evidence" value="ECO:0007669"/>
    <property type="project" value="GOC"/>
</dbReference>
<evidence type="ECO:0000313" key="6">
    <source>
        <dbReference type="Proteomes" id="UP000261380"/>
    </source>
</evidence>
<dbReference type="Proteomes" id="UP000261380">
    <property type="component" value="Unplaced"/>
</dbReference>
<protein>
    <recommendedName>
        <fullName evidence="2">FAD-dependent oxidoreductase domain-containing protein 1</fullName>
    </recommendedName>
</protein>